<evidence type="ECO:0000313" key="6">
    <source>
        <dbReference type="EMBL" id="EAL60523.1"/>
    </source>
</evidence>
<dbReference type="GO" id="GO:0005737">
    <property type="term" value="C:cytoplasm"/>
    <property type="evidence" value="ECO:0000318"/>
    <property type="project" value="GO_Central"/>
</dbReference>
<dbReference type="PROSITE" id="PS50405">
    <property type="entry name" value="GST_CTER"/>
    <property type="match status" value="1"/>
</dbReference>
<dbReference type="InterPro" id="IPR036282">
    <property type="entry name" value="Glutathione-S-Trfase_C_sf"/>
</dbReference>
<accession>Q54B85</accession>
<evidence type="ECO:0000256" key="1">
    <source>
        <dbReference type="ARBA" id="ARBA00007409"/>
    </source>
</evidence>
<protein>
    <recommendedName>
        <fullName evidence="8">Glutathione transferase</fullName>
    </recommendedName>
</protein>
<evidence type="ECO:0000259" key="4">
    <source>
        <dbReference type="PROSITE" id="PS50404"/>
    </source>
</evidence>
<feature type="domain" description="GST C-terminal" evidence="5">
    <location>
        <begin position="139"/>
        <end position="268"/>
    </location>
</feature>
<dbReference type="FunCoup" id="Q54B85">
    <property type="interactions" value="24"/>
</dbReference>
<dbReference type="RefSeq" id="XP_628935.1">
    <property type="nucleotide sequence ID" value="XM_628933.1"/>
</dbReference>
<dbReference type="FunFam" id="3.40.30.10:FF:000471">
    <property type="entry name" value="Glutathione S-transferase 1"/>
    <property type="match status" value="1"/>
</dbReference>
<evidence type="ECO:0008006" key="8">
    <source>
        <dbReference type="Google" id="ProtNLM"/>
    </source>
</evidence>
<dbReference type="CDD" id="cd03048">
    <property type="entry name" value="GST_N_Ure2p_like"/>
    <property type="match status" value="1"/>
</dbReference>
<dbReference type="SFLD" id="SFLDG00358">
    <property type="entry name" value="Main_(cytGST)"/>
    <property type="match status" value="1"/>
</dbReference>
<comment type="similarity">
    <text evidence="1 2">Belongs to the GST superfamily.</text>
</comment>
<dbReference type="InterPro" id="IPR040079">
    <property type="entry name" value="Glutathione_S-Trfase"/>
</dbReference>
<dbReference type="PhylomeDB" id="Q54B85"/>
<reference evidence="6 7" key="1">
    <citation type="journal article" date="2005" name="Nature">
        <title>The genome of the social amoeba Dictyostelium discoideum.</title>
        <authorList>
            <consortium name="The Dictyostelium discoideum Sequencing Consortium"/>
            <person name="Eichinger L."/>
            <person name="Pachebat J.A."/>
            <person name="Glockner G."/>
            <person name="Rajandream M.A."/>
            <person name="Sucgang R."/>
            <person name="Berriman M."/>
            <person name="Song J."/>
            <person name="Olsen R."/>
            <person name="Szafranski K."/>
            <person name="Xu Q."/>
            <person name="Tunggal B."/>
            <person name="Kummerfeld S."/>
            <person name="Madera M."/>
            <person name="Konfortov B.A."/>
            <person name="Rivero F."/>
            <person name="Bankier A.T."/>
            <person name="Lehmann R."/>
            <person name="Hamlin N."/>
            <person name="Davies R."/>
            <person name="Gaudet P."/>
            <person name="Fey P."/>
            <person name="Pilcher K."/>
            <person name="Chen G."/>
            <person name="Saunders D."/>
            <person name="Sodergren E."/>
            <person name="Davis P."/>
            <person name="Kerhornou A."/>
            <person name="Nie X."/>
            <person name="Hall N."/>
            <person name="Anjard C."/>
            <person name="Hemphill L."/>
            <person name="Bason N."/>
            <person name="Farbrother P."/>
            <person name="Desany B."/>
            <person name="Just E."/>
            <person name="Morio T."/>
            <person name="Rost R."/>
            <person name="Churcher C."/>
            <person name="Cooper J."/>
            <person name="Haydock S."/>
            <person name="van Driessche N."/>
            <person name="Cronin A."/>
            <person name="Goodhead I."/>
            <person name="Muzny D."/>
            <person name="Mourier T."/>
            <person name="Pain A."/>
            <person name="Lu M."/>
            <person name="Harper D."/>
            <person name="Lindsay R."/>
            <person name="Hauser H."/>
            <person name="James K."/>
            <person name="Quiles M."/>
            <person name="Madan Babu M."/>
            <person name="Saito T."/>
            <person name="Buchrieser C."/>
            <person name="Wardroper A."/>
            <person name="Felder M."/>
            <person name="Thangavelu M."/>
            <person name="Johnson D."/>
            <person name="Knights A."/>
            <person name="Loulseged H."/>
            <person name="Mungall K."/>
            <person name="Oliver K."/>
            <person name="Price C."/>
            <person name="Quail M.A."/>
            <person name="Urushihara H."/>
            <person name="Hernandez J."/>
            <person name="Rabbinowitsch E."/>
            <person name="Steffen D."/>
            <person name="Sanders M."/>
            <person name="Ma J."/>
            <person name="Kohara Y."/>
            <person name="Sharp S."/>
            <person name="Simmonds M."/>
            <person name="Spiegler S."/>
            <person name="Tivey A."/>
            <person name="Sugano S."/>
            <person name="White B."/>
            <person name="Walker D."/>
            <person name="Woodward J."/>
            <person name="Winckler T."/>
            <person name="Tanaka Y."/>
            <person name="Shaulsky G."/>
            <person name="Schleicher M."/>
            <person name="Weinstock G."/>
            <person name="Rosenthal A."/>
            <person name="Cox E.C."/>
            <person name="Chisholm R.L."/>
            <person name="Gibbs R."/>
            <person name="Loomis W.F."/>
            <person name="Platzer M."/>
            <person name="Kay R.R."/>
            <person name="Williams J."/>
            <person name="Dear P.H."/>
            <person name="Noegel A.A."/>
            <person name="Barrell B."/>
            <person name="Kuspa A."/>
        </authorList>
    </citation>
    <scope>NUCLEOTIDE SEQUENCE [LARGE SCALE GENOMIC DNA]</scope>
    <source>
        <strain evidence="6 7">AX4</strain>
    </source>
</reference>
<dbReference type="EMBL" id="AAFI02000222">
    <property type="protein sequence ID" value="EAL60523.1"/>
    <property type="molecule type" value="Genomic_DNA"/>
</dbReference>
<dbReference type="eggNOG" id="KOG0867">
    <property type="taxonomic scope" value="Eukaryota"/>
</dbReference>
<dbReference type="Pfam" id="PF02798">
    <property type="entry name" value="GST_N"/>
    <property type="match status" value="1"/>
</dbReference>
<dbReference type="dictyBase" id="DDB_G0293840">
    <property type="gene designation" value="drcA"/>
</dbReference>
<dbReference type="GO" id="GO:0004364">
    <property type="term" value="F:glutathione transferase activity"/>
    <property type="evidence" value="ECO:0000318"/>
    <property type="project" value="GO_Central"/>
</dbReference>
<feature type="domain" description="GST N-terminal" evidence="4">
    <location>
        <begin position="42"/>
        <end position="134"/>
    </location>
</feature>
<gene>
    <name evidence="6" type="ORF">DDB_G0293840</name>
</gene>
<feature type="region of interest" description="Disordered" evidence="3">
    <location>
        <begin position="1"/>
        <end position="37"/>
    </location>
</feature>
<dbReference type="AlphaFoldDB" id="Q54B85"/>
<dbReference type="PROSITE" id="PS50404">
    <property type="entry name" value="GST_NTER"/>
    <property type="match status" value="1"/>
</dbReference>
<dbReference type="InterPro" id="IPR010987">
    <property type="entry name" value="Glutathione-S-Trfase_C-like"/>
</dbReference>
<dbReference type="Pfam" id="PF00043">
    <property type="entry name" value="GST_C"/>
    <property type="match status" value="1"/>
</dbReference>
<dbReference type="InterPro" id="IPR036249">
    <property type="entry name" value="Thioredoxin-like_sf"/>
</dbReference>
<dbReference type="KEGG" id="ddi:DDB_G0293840"/>
<evidence type="ECO:0000256" key="2">
    <source>
        <dbReference type="RuleBase" id="RU003494"/>
    </source>
</evidence>
<dbReference type="CDD" id="cd03178">
    <property type="entry name" value="GST_C_Ure2p_like"/>
    <property type="match status" value="1"/>
</dbReference>
<sequence>MNCINNYNNNNNNNNNNNKIMIPDLKNNDTGSSADDGRSEGVADYQVYGFYTSCSFKVYFMFEELNIPYQTCLVNIRSGEHFKGEFAEMSPNNKIPMLIDNTYSVDSGDDDEPLKIFESGAILLYLAEKYQKFLPPLSKPKERCQVQQWLSWQISEMQPALTSYVYYFMMAPEPVAFGMEKADQDLHKILKVLDKRLDDGRKYICNEFSIADIACFGFGSYFNLNVFKGWNKYENVVRWVNTMSSRPSISKLLPIVEQTLRVRKLKRLDNQELVL</sequence>
<dbReference type="SUPFAM" id="SSF52833">
    <property type="entry name" value="Thioredoxin-like"/>
    <property type="match status" value="1"/>
</dbReference>
<dbReference type="SFLD" id="SFLDS00019">
    <property type="entry name" value="Glutathione_Transferase_(cytos"/>
    <property type="match status" value="1"/>
</dbReference>
<proteinExistence type="inferred from homology"/>
<dbReference type="Gene3D" id="3.40.30.10">
    <property type="entry name" value="Glutaredoxin"/>
    <property type="match status" value="1"/>
</dbReference>
<organism evidence="6 7">
    <name type="scientific">Dictyostelium discoideum</name>
    <name type="common">Social amoeba</name>
    <dbReference type="NCBI Taxonomy" id="44689"/>
    <lineage>
        <taxon>Eukaryota</taxon>
        <taxon>Amoebozoa</taxon>
        <taxon>Evosea</taxon>
        <taxon>Eumycetozoa</taxon>
        <taxon>Dictyostelia</taxon>
        <taxon>Dictyosteliales</taxon>
        <taxon>Dictyosteliaceae</taxon>
        <taxon>Dictyostelium</taxon>
    </lineage>
</organism>
<dbReference type="InterPro" id="IPR004045">
    <property type="entry name" value="Glutathione_S-Trfase_N"/>
</dbReference>
<dbReference type="GO" id="GO:0031147">
    <property type="term" value="P:1-(3,5-dichloro-2,6-dihydroxy-4-methoxyphenyl)hexan-1-one metabolic process"/>
    <property type="evidence" value="ECO:0000314"/>
    <property type="project" value="dictyBase"/>
</dbReference>
<dbReference type="InParanoid" id="Q54B85"/>
<dbReference type="Gene3D" id="1.20.1050.10">
    <property type="match status" value="1"/>
</dbReference>
<comment type="caution">
    <text evidence="6">The sequence shown here is derived from an EMBL/GenBank/DDBJ whole genome shotgun (WGS) entry which is preliminary data.</text>
</comment>
<dbReference type="GeneID" id="8629443"/>
<evidence type="ECO:0000256" key="3">
    <source>
        <dbReference type="SAM" id="MobiDB-lite"/>
    </source>
</evidence>
<feature type="compositionally biased region" description="Low complexity" evidence="3">
    <location>
        <begin position="1"/>
        <end position="18"/>
    </location>
</feature>
<dbReference type="OMA" id="WYASINP"/>
<dbReference type="PANTHER" id="PTHR44051:SF7">
    <property type="entry name" value="GLUTATHIONE TRANSFERASE"/>
    <property type="match status" value="1"/>
</dbReference>
<dbReference type="GO" id="GO:0099085">
    <property type="term" value="F:DIF dechlorinase activity"/>
    <property type="evidence" value="ECO:0000314"/>
    <property type="project" value="dictyBase"/>
</dbReference>
<dbReference type="PaxDb" id="44689-DDB0267088"/>
<dbReference type="HOGENOM" id="CLU_011226_14_4_1"/>
<name>Q54B85_DICDI</name>
<dbReference type="Proteomes" id="UP000002195">
    <property type="component" value="Unassembled WGS sequence"/>
</dbReference>
<dbReference type="STRING" id="44689.Q54B85"/>
<keyword evidence="7" id="KW-1185">Reference proteome</keyword>
<dbReference type="InterPro" id="IPR004046">
    <property type="entry name" value="GST_C"/>
</dbReference>
<dbReference type="SMR" id="Q54B85"/>
<evidence type="ECO:0000259" key="5">
    <source>
        <dbReference type="PROSITE" id="PS50405"/>
    </source>
</evidence>
<dbReference type="VEuPathDB" id="AmoebaDB:DDB_G0293840"/>
<dbReference type="PANTHER" id="PTHR44051">
    <property type="entry name" value="GLUTATHIONE S-TRANSFERASE-RELATED"/>
    <property type="match status" value="1"/>
</dbReference>
<dbReference type="SUPFAM" id="SSF47616">
    <property type="entry name" value="GST C-terminal domain-like"/>
    <property type="match status" value="1"/>
</dbReference>
<evidence type="ECO:0000313" key="7">
    <source>
        <dbReference type="Proteomes" id="UP000002195"/>
    </source>
</evidence>